<dbReference type="Pfam" id="PF10481">
    <property type="entry name" value="CENP-F_N"/>
    <property type="match status" value="1"/>
</dbReference>
<feature type="compositionally biased region" description="Basic and acidic residues" evidence="2">
    <location>
        <begin position="761"/>
        <end position="770"/>
    </location>
</feature>
<dbReference type="PANTHER" id="PTHR18874">
    <property type="entry name" value="CMF/LEK/CENP CELL DIVISION-RELATED"/>
    <property type="match status" value="1"/>
</dbReference>
<reference evidence="5" key="1">
    <citation type="submission" date="2025-08" db="UniProtKB">
        <authorList>
            <consortium name="RefSeq"/>
        </authorList>
    </citation>
    <scope>IDENTIFICATION</scope>
    <source>
        <tissue evidence="5">Tentacle</tissue>
    </source>
</reference>
<dbReference type="GeneID" id="116296162"/>
<dbReference type="Proteomes" id="UP000515163">
    <property type="component" value="Unplaced"/>
</dbReference>
<gene>
    <name evidence="5" type="primary">LOC116296162</name>
</gene>
<feature type="coiled-coil region" evidence="1">
    <location>
        <begin position="914"/>
        <end position="1026"/>
    </location>
</feature>
<feature type="coiled-coil region" evidence="1">
    <location>
        <begin position="380"/>
        <end position="449"/>
    </location>
</feature>
<evidence type="ECO:0000256" key="1">
    <source>
        <dbReference type="SAM" id="Coils"/>
    </source>
</evidence>
<organism evidence="4 5">
    <name type="scientific">Actinia tenebrosa</name>
    <name type="common">Australian red waratah sea anemone</name>
    <dbReference type="NCBI Taxonomy" id="6105"/>
    <lineage>
        <taxon>Eukaryota</taxon>
        <taxon>Metazoa</taxon>
        <taxon>Cnidaria</taxon>
        <taxon>Anthozoa</taxon>
        <taxon>Hexacorallia</taxon>
        <taxon>Actiniaria</taxon>
        <taxon>Actiniidae</taxon>
        <taxon>Actinia</taxon>
    </lineage>
</organism>
<dbReference type="OrthoDB" id="5970573at2759"/>
<dbReference type="PANTHER" id="PTHR18874:SF10">
    <property type="entry name" value="CENTROMERE PROTEIN F"/>
    <property type="match status" value="1"/>
</dbReference>
<evidence type="ECO:0000259" key="3">
    <source>
        <dbReference type="Pfam" id="PF10481"/>
    </source>
</evidence>
<feature type="region of interest" description="Disordered" evidence="2">
    <location>
        <begin position="467"/>
        <end position="495"/>
    </location>
</feature>
<dbReference type="GO" id="GO:0010389">
    <property type="term" value="P:regulation of G2/M transition of mitotic cell cycle"/>
    <property type="evidence" value="ECO:0007669"/>
    <property type="project" value="TreeGrafter"/>
</dbReference>
<accession>A0A6P8HXC6</accession>
<dbReference type="GO" id="GO:0005634">
    <property type="term" value="C:nucleus"/>
    <property type="evidence" value="ECO:0007669"/>
    <property type="project" value="TreeGrafter"/>
</dbReference>
<dbReference type="GO" id="GO:0051310">
    <property type="term" value="P:metaphase chromosome alignment"/>
    <property type="evidence" value="ECO:0007669"/>
    <property type="project" value="TreeGrafter"/>
</dbReference>
<keyword evidence="4" id="KW-1185">Reference proteome</keyword>
<dbReference type="RefSeq" id="XP_031559991.1">
    <property type="nucleotide sequence ID" value="XM_031704131.1"/>
</dbReference>
<dbReference type="GO" id="GO:0000278">
    <property type="term" value="P:mitotic cell cycle"/>
    <property type="evidence" value="ECO:0007669"/>
    <property type="project" value="TreeGrafter"/>
</dbReference>
<dbReference type="InterPro" id="IPR043513">
    <property type="entry name" value="Cenp-F"/>
</dbReference>
<evidence type="ECO:0000313" key="5">
    <source>
        <dbReference type="RefSeq" id="XP_031559991.1"/>
    </source>
</evidence>
<feature type="region of interest" description="Disordered" evidence="2">
    <location>
        <begin position="740"/>
        <end position="770"/>
    </location>
</feature>
<proteinExistence type="predicted"/>
<name>A0A6P8HXC6_ACTTE</name>
<dbReference type="GO" id="GO:0008017">
    <property type="term" value="F:microtubule binding"/>
    <property type="evidence" value="ECO:0007669"/>
    <property type="project" value="InterPro"/>
</dbReference>
<dbReference type="GO" id="GO:0000775">
    <property type="term" value="C:chromosome, centromeric region"/>
    <property type="evidence" value="ECO:0007669"/>
    <property type="project" value="InterPro"/>
</dbReference>
<feature type="coiled-coil region" evidence="1">
    <location>
        <begin position="55"/>
        <end position="187"/>
    </location>
</feature>
<feature type="compositionally biased region" description="Basic and acidic residues" evidence="2">
    <location>
        <begin position="480"/>
        <end position="495"/>
    </location>
</feature>
<sequence>MSWAKDEWKQELPPKALQKICDMEKEYENLQRLRQQQDLKIDGYVTALEKGKIDLEEERSSSAVLQKEVQELTIKVSNLEAKEERYANEIKNKEKAVEYGEELLEKARHKLKVENEKVMELEKSLEQERSEAEKYGERSEKMSVEVGKLKQEKAHISKENENYKERLGALTKELQTLRQIISENEQKAMKVAQESEKDNDESCHQEPVAMGSRSDAHAFLDILKKENRTLLRDLEQLKLQREQMKSIIEEKTNEIERSATKVAEMRIEVQDLRRELKTSKGKVSKLEGTVESRDRELGNLKEKVAKYKVNEERMKNEIKTLTWKNQLEAQNKHDELVEQSKRLETADVEKGRRPSDSENHAEESKVAAMEDKICQLSKENESLHEQLRCLREINSALAENAQEKDNRLKLYYNEKHDEIKKEEARLERVENLLLENGRLKERVRELENEERTSSASVNVCARCKQEMMPNDDNSSQKNSGADKKERTLGSEDGADEKMVTCKDVVSTPEEVDGTTNEAMTDNMEVDEGLQVNGKSLQTAAGVDKEQVTYLEHRYQGLNKDAEDDDIDVISCATTEHNSSLQHKILQVLLSLSTIQMEHEMVLRGVNKCYSTVKRIKQVLNSQVSDTENQDSMSKLYFDVDCLFSQLNSAKAIGQRCTTSVKSQIDSIAGYLEKIKEIDRDVHDDLKGSRSPERELSWDNFESERAFQTFKEATVDPLVKQIEDEVEDTLAKDCMSNLQATTSKQNDLRKGSQTNKQMNPIDRPDSAEPECKPHVTENALEFDDFVDVFRNLMEESNDLLSERMESLLQHFETNMLKNIAEIQKERQNKQKFPKSAENSSREEDDTAVVNPGKEEKHIFEELELMKKKICGVQKLVKHLMSSIELTKQEKEETHSHIDILTTQMRNMSSHHDMRYTELERTLRTASERELTLQRQINDLQTAKEDMSCNYKESLDNLRQKEQELAKLLQEIRNIQAKSKENEQKLKNKIEVLQGEKTCVWHDYMEASKEARERKNEIESLVAKMKKTEVSLMSLFNTIGNIDDFLQRAKEMNLFQ</sequence>
<evidence type="ECO:0000313" key="4">
    <source>
        <dbReference type="Proteomes" id="UP000515163"/>
    </source>
</evidence>
<feature type="domain" description="Centromere protein Cenp-F N-terminal" evidence="3">
    <location>
        <begin position="1"/>
        <end position="205"/>
    </location>
</feature>
<feature type="region of interest" description="Disordered" evidence="2">
    <location>
        <begin position="825"/>
        <end position="851"/>
    </location>
</feature>
<dbReference type="AlphaFoldDB" id="A0A6P8HXC6"/>
<feature type="compositionally biased region" description="Polar residues" evidence="2">
    <location>
        <begin position="740"/>
        <end position="757"/>
    </location>
</feature>
<keyword evidence="1" id="KW-0175">Coiled coil</keyword>
<dbReference type="KEGG" id="aten:116296162"/>
<evidence type="ECO:0000256" key="2">
    <source>
        <dbReference type="SAM" id="MobiDB-lite"/>
    </source>
</evidence>
<dbReference type="InParanoid" id="A0A6P8HXC6"/>
<dbReference type="GO" id="GO:0070840">
    <property type="term" value="F:dynein complex binding"/>
    <property type="evidence" value="ECO:0007669"/>
    <property type="project" value="TreeGrafter"/>
</dbReference>
<dbReference type="GO" id="GO:0000922">
    <property type="term" value="C:spindle pole"/>
    <property type="evidence" value="ECO:0007669"/>
    <property type="project" value="TreeGrafter"/>
</dbReference>
<feature type="region of interest" description="Disordered" evidence="2">
    <location>
        <begin position="332"/>
        <end position="366"/>
    </location>
</feature>
<dbReference type="InterPro" id="IPR018463">
    <property type="entry name" value="Centromere_CenpF_N"/>
</dbReference>
<protein>
    <submittedName>
        <fullName evidence="5">Centromere protein F-like</fullName>
    </submittedName>
</protein>